<dbReference type="GO" id="GO:0016740">
    <property type="term" value="F:transferase activity"/>
    <property type="evidence" value="ECO:0007669"/>
    <property type="project" value="InterPro"/>
</dbReference>
<keyword evidence="3" id="KW-1185">Reference proteome</keyword>
<feature type="compositionally biased region" description="Basic and acidic residues" evidence="1">
    <location>
        <begin position="189"/>
        <end position="201"/>
    </location>
</feature>
<reference evidence="2" key="1">
    <citation type="journal article" date="2021" name="Microb. Physiol.">
        <title>Proteogenomic Insights into the Physiology of Marine, Sulfate-Reducing, Filamentous Desulfonema limicola and Desulfonema magnum.</title>
        <authorList>
            <person name="Schnaars V."/>
            <person name="Wohlbrand L."/>
            <person name="Scheve S."/>
            <person name="Hinrichs C."/>
            <person name="Reinhardt R."/>
            <person name="Rabus R."/>
        </authorList>
    </citation>
    <scope>NUCLEOTIDE SEQUENCE</scope>
    <source>
        <strain evidence="2">4be13</strain>
    </source>
</reference>
<proteinExistence type="predicted"/>
<dbReference type="Gene3D" id="1.10.10.970">
    <property type="entry name" value="RNA 2'-phosphotransferase, Tpt1/KptA family, N-terminal domain"/>
    <property type="match status" value="1"/>
</dbReference>
<dbReference type="AlphaFoldDB" id="A0A975GJY3"/>
<dbReference type="Proteomes" id="UP000663722">
    <property type="component" value="Chromosome"/>
</dbReference>
<feature type="compositionally biased region" description="Basic residues" evidence="1">
    <location>
        <begin position="221"/>
        <end position="230"/>
    </location>
</feature>
<dbReference type="Gene3D" id="3.20.170.30">
    <property type="match status" value="1"/>
</dbReference>
<dbReference type="InterPro" id="IPR042081">
    <property type="entry name" value="RNA_2'-PTrans_C"/>
</dbReference>
<dbReference type="Pfam" id="PF01885">
    <property type="entry name" value="PTS_2-RNA"/>
    <property type="match status" value="1"/>
</dbReference>
<gene>
    <name evidence="2" type="ORF">dnm_001570</name>
</gene>
<protein>
    <submittedName>
        <fullName evidence="2">Phosphotransferase domain-containing protein</fullName>
    </submittedName>
</protein>
<feature type="region of interest" description="Disordered" evidence="1">
    <location>
        <begin position="189"/>
        <end position="251"/>
    </location>
</feature>
<evidence type="ECO:0000256" key="1">
    <source>
        <dbReference type="SAM" id="MobiDB-lite"/>
    </source>
</evidence>
<evidence type="ECO:0000313" key="3">
    <source>
        <dbReference type="Proteomes" id="UP000663722"/>
    </source>
</evidence>
<name>A0A975GJY3_9BACT</name>
<sequence length="251" mass="29046">MGQQRSPQRLSKFLSYILERRPDEFGLILDPDGYVKIKDLIKAVCEEDGLRYVRRAAIDEILVTLPNPPIEIKGNYIRAKNREGLPKETFAKNPPKLLYTCVRKKAHGFVLEKGIFPQAYPKVILSSDRDLAERMGKRSDQSPILLTIQVQKAMNERVVFYQAGESLYLADAIPAGCFTAPPLPKQKAEIKKQKVPEEPKTQKFPGSFFIDFTEESEHKKQVARKRKKKQVTKEKDKRRMRKQKQKMWDNS</sequence>
<accession>A0A975GJY3</accession>
<dbReference type="SUPFAM" id="SSF56399">
    <property type="entry name" value="ADP-ribosylation"/>
    <property type="match status" value="1"/>
</dbReference>
<organism evidence="2 3">
    <name type="scientific">Desulfonema magnum</name>
    <dbReference type="NCBI Taxonomy" id="45655"/>
    <lineage>
        <taxon>Bacteria</taxon>
        <taxon>Pseudomonadati</taxon>
        <taxon>Thermodesulfobacteriota</taxon>
        <taxon>Desulfobacteria</taxon>
        <taxon>Desulfobacterales</taxon>
        <taxon>Desulfococcaceae</taxon>
        <taxon>Desulfonema</taxon>
    </lineage>
</organism>
<dbReference type="KEGG" id="dmm:dnm_001570"/>
<dbReference type="InterPro" id="IPR042080">
    <property type="entry name" value="RNA_2'-PTrans_N"/>
</dbReference>
<dbReference type="EMBL" id="CP061800">
    <property type="protein sequence ID" value="QTA84164.1"/>
    <property type="molecule type" value="Genomic_DNA"/>
</dbReference>
<evidence type="ECO:0000313" key="2">
    <source>
        <dbReference type="EMBL" id="QTA84164.1"/>
    </source>
</evidence>
<dbReference type="InterPro" id="IPR002745">
    <property type="entry name" value="Ptrans_KptA/Tpt1"/>
</dbReference>
<dbReference type="RefSeq" id="WP_207680770.1">
    <property type="nucleotide sequence ID" value="NZ_CP061800.1"/>
</dbReference>